<evidence type="ECO:0000256" key="2">
    <source>
        <dbReference type="ARBA" id="ARBA00023125"/>
    </source>
</evidence>
<keyword evidence="1" id="KW-0805">Transcription regulation</keyword>
<dbReference type="SMART" id="SM00347">
    <property type="entry name" value="HTH_MARR"/>
    <property type="match status" value="1"/>
</dbReference>
<dbReference type="GO" id="GO:0003677">
    <property type="term" value="F:DNA binding"/>
    <property type="evidence" value="ECO:0007669"/>
    <property type="project" value="UniProtKB-KW"/>
</dbReference>
<gene>
    <name evidence="5" type="ORF">HMPREF3293_01669</name>
</gene>
<dbReference type="AlphaFoldDB" id="A0A136Q453"/>
<dbReference type="Pfam" id="PF01047">
    <property type="entry name" value="MarR"/>
    <property type="match status" value="1"/>
</dbReference>
<dbReference type="InterPro" id="IPR000835">
    <property type="entry name" value="HTH_MarR-typ"/>
</dbReference>
<dbReference type="InterPro" id="IPR036388">
    <property type="entry name" value="WH-like_DNA-bd_sf"/>
</dbReference>
<dbReference type="InterPro" id="IPR036390">
    <property type="entry name" value="WH_DNA-bd_sf"/>
</dbReference>
<dbReference type="KEGG" id="cmiu:B1H56_11145"/>
<evidence type="ECO:0000256" key="1">
    <source>
        <dbReference type="ARBA" id="ARBA00023015"/>
    </source>
</evidence>
<dbReference type="PROSITE" id="PS50995">
    <property type="entry name" value="HTH_MARR_2"/>
    <property type="match status" value="1"/>
</dbReference>
<keyword evidence="3" id="KW-0804">Transcription</keyword>
<evidence type="ECO:0000313" key="6">
    <source>
        <dbReference type="Proteomes" id="UP000070366"/>
    </source>
</evidence>
<organism evidence="5 6">
    <name type="scientific">Christensenella minuta</name>
    <dbReference type="NCBI Taxonomy" id="626937"/>
    <lineage>
        <taxon>Bacteria</taxon>
        <taxon>Bacillati</taxon>
        <taxon>Bacillota</taxon>
        <taxon>Clostridia</taxon>
        <taxon>Christensenellales</taxon>
        <taxon>Christensenellaceae</taxon>
        <taxon>Christensenella</taxon>
    </lineage>
</organism>
<dbReference type="RefSeq" id="WP_066519750.1">
    <property type="nucleotide sequence ID" value="NZ_CABMOF010000002.1"/>
</dbReference>
<dbReference type="Gene3D" id="1.10.10.10">
    <property type="entry name" value="Winged helix-like DNA-binding domain superfamily/Winged helix DNA-binding domain"/>
    <property type="match status" value="1"/>
</dbReference>
<dbReference type="PRINTS" id="PR00598">
    <property type="entry name" value="HTHMARR"/>
</dbReference>
<sequence>MRELAKKLSILSRRSGIDLDRKLKDLGLTRGQLVYLMCICDHEGMSQEQLSEELWINKGAVARAVRRFEKDGYITRVLSKKDRRQYGLYPTEKTKQAYQTIRAVEADWEARMTRNLSAGEKKMLDMLLEKLLEDME</sequence>
<dbReference type="PANTHER" id="PTHR42756:SF1">
    <property type="entry name" value="TRANSCRIPTIONAL REPRESSOR OF EMRAB OPERON"/>
    <property type="match status" value="1"/>
</dbReference>
<dbReference type="OrthoDB" id="6462103at2"/>
<keyword evidence="2" id="KW-0238">DNA-binding</keyword>
<evidence type="ECO:0000259" key="4">
    <source>
        <dbReference type="PROSITE" id="PS50995"/>
    </source>
</evidence>
<dbReference type="Proteomes" id="UP000070366">
    <property type="component" value="Unassembled WGS sequence"/>
</dbReference>
<dbReference type="EMBL" id="LSZW01000061">
    <property type="protein sequence ID" value="KXK65455.1"/>
    <property type="molecule type" value="Genomic_DNA"/>
</dbReference>
<keyword evidence="6" id="KW-1185">Reference proteome</keyword>
<reference evidence="5 6" key="1">
    <citation type="submission" date="2016-02" db="EMBL/GenBank/DDBJ databases">
        <authorList>
            <person name="Wen L."/>
            <person name="He K."/>
            <person name="Yang H."/>
        </authorList>
    </citation>
    <scope>NUCLEOTIDE SEQUENCE [LARGE SCALE GENOMIC DNA]</scope>
    <source>
        <strain evidence="5 6">DSM 22607</strain>
    </source>
</reference>
<name>A0A136Q453_9FIRM</name>
<dbReference type="SUPFAM" id="SSF46785">
    <property type="entry name" value="Winged helix' DNA-binding domain"/>
    <property type="match status" value="1"/>
</dbReference>
<protein>
    <submittedName>
        <fullName evidence="5">Transcriptional regulator, MarR family</fullName>
    </submittedName>
</protein>
<comment type="caution">
    <text evidence="5">The sequence shown here is derived from an EMBL/GenBank/DDBJ whole genome shotgun (WGS) entry which is preliminary data.</text>
</comment>
<proteinExistence type="predicted"/>
<dbReference type="GO" id="GO:0003700">
    <property type="term" value="F:DNA-binding transcription factor activity"/>
    <property type="evidence" value="ECO:0007669"/>
    <property type="project" value="InterPro"/>
</dbReference>
<evidence type="ECO:0000256" key="3">
    <source>
        <dbReference type="ARBA" id="ARBA00023163"/>
    </source>
</evidence>
<feature type="domain" description="HTH marR-type" evidence="4">
    <location>
        <begin position="1"/>
        <end position="133"/>
    </location>
</feature>
<evidence type="ECO:0000313" key="5">
    <source>
        <dbReference type="EMBL" id="KXK65455.1"/>
    </source>
</evidence>
<accession>A0A136Q453</accession>
<dbReference type="PANTHER" id="PTHR42756">
    <property type="entry name" value="TRANSCRIPTIONAL REGULATOR, MARR"/>
    <property type="match status" value="1"/>
</dbReference>